<dbReference type="InterPro" id="IPR037523">
    <property type="entry name" value="VOC_core"/>
</dbReference>
<protein>
    <recommendedName>
        <fullName evidence="1">VOC domain-containing protein</fullName>
    </recommendedName>
</protein>
<dbReference type="SUPFAM" id="SSF54593">
    <property type="entry name" value="Glyoxalase/Bleomycin resistance protein/Dihydroxybiphenyl dioxygenase"/>
    <property type="match status" value="1"/>
</dbReference>
<evidence type="ECO:0000259" key="1">
    <source>
        <dbReference type="PROSITE" id="PS51819"/>
    </source>
</evidence>
<dbReference type="EMBL" id="FNEE01000022">
    <property type="protein sequence ID" value="SDK86969.1"/>
    <property type="molecule type" value="Genomic_DNA"/>
</dbReference>
<evidence type="ECO:0000313" key="3">
    <source>
        <dbReference type="Proteomes" id="UP000198894"/>
    </source>
</evidence>
<dbReference type="Proteomes" id="UP000198894">
    <property type="component" value="Unassembled WGS sequence"/>
</dbReference>
<accession>A0A1G9FF25</accession>
<sequence>MISGAHMIIYSTDAEADRAFFRNVLRFPAVDAGEGWLIFALPPAEIAVHPAAEVDSHEVYLMCEDINATIQELKSHDVECTSVTDEGWGLLTHVSLPSGGSLGLYQPRHALAHKAGAA</sequence>
<reference evidence="3" key="1">
    <citation type="submission" date="2016-10" db="EMBL/GenBank/DDBJ databases">
        <authorList>
            <person name="Varghese N."/>
            <person name="Submissions S."/>
        </authorList>
    </citation>
    <scope>NUCLEOTIDE SEQUENCE [LARGE SCALE GENOMIC DNA]</scope>
    <source>
        <strain evidence="3">CGMCC 1.11022</strain>
    </source>
</reference>
<name>A0A1G9FF25_9HYPH</name>
<dbReference type="AlphaFoldDB" id="A0A1G9FF25"/>
<dbReference type="RefSeq" id="WP_023799084.1">
    <property type="nucleotide sequence ID" value="NZ_CP183375.1"/>
</dbReference>
<proteinExistence type="predicted"/>
<gene>
    <name evidence="2" type="ORF">SAMN05428953_12220</name>
</gene>
<evidence type="ECO:0000313" key="2">
    <source>
        <dbReference type="EMBL" id="SDK86969.1"/>
    </source>
</evidence>
<organism evidence="2 3">
    <name type="scientific">Mesorhizobium muleiense</name>
    <dbReference type="NCBI Taxonomy" id="1004279"/>
    <lineage>
        <taxon>Bacteria</taxon>
        <taxon>Pseudomonadati</taxon>
        <taxon>Pseudomonadota</taxon>
        <taxon>Alphaproteobacteria</taxon>
        <taxon>Hyphomicrobiales</taxon>
        <taxon>Phyllobacteriaceae</taxon>
        <taxon>Mesorhizobium</taxon>
    </lineage>
</organism>
<dbReference type="Gene3D" id="3.10.180.10">
    <property type="entry name" value="2,3-Dihydroxybiphenyl 1,2-Dioxygenase, domain 1"/>
    <property type="match status" value="1"/>
</dbReference>
<feature type="domain" description="VOC" evidence="1">
    <location>
        <begin position="3"/>
        <end position="107"/>
    </location>
</feature>
<dbReference type="PROSITE" id="PS51819">
    <property type="entry name" value="VOC"/>
    <property type="match status" value="1"/>
</dbReference>
<keyword evidence="3" id="KW-1185">Reference proteome</keyword>
<dbReference type="InterPro" id="IPR029068">
    <property type="entry name" value="Glyas_Bleomycin-R_OHBP_Dase"/>
</dbReference>